<reference evidence="8 9" key="1">
    <citation type="submission" date="2020-08" db="EMBL/GenBank/DDBJ databases">
        <title>Genome sequencing of Purple Non-Sulfur Bacteria from various extreme environments.</title>
        <authorList>
            <person name="Mayer M."/>
        </authorList>
    </citation>
    <scope>NUCLEOTIDE SEQUENCE [LARGE SCALE GENOMIC DNA]</scope>
    <source>
        <strain evidence="8 9">2761</strain>
    </source>
</reference>
<accession>A0A840G121</accession>
<dbReference type="SMART" id="SM00479">
    <property type="entry name" value="EXOIII"/>
    <property type="match status" value="1"/>
</dbReference>
<comment type="subcellular location">
    <subcellularLocation>
        <location evidence="6">Cytoplasm</location>
    </subcellularLocation>
</comment>
<protein>
    <recommendedName>
        <fullName evidence="5 6">Oligoribonuclease</fullName>
        <ecNumber evidence="6">3.1.-.-</ecNumber>
    </recommendedName>
</protein>
<gene>
    <name evidence="6" type="primary">orn</name>
    <name evidence="8" type="ORF">GGD90_002488</name>
</gene>
<dbReference type="GO" id="GO:0000175">
    <property type="term" value="F:3'-5'-RNA exonuclease activity"/>
    <property type="evidence" value="ECO:0007669"/>
    <property type="project" value="InterPro"/>
</dbReference>
<dbReference type="EC" id="3.1.-.-" evidence="6"/>
<dbReference type="RefSeq" id="WP_153117292.1">
    <property type="nucleotide sequence ID" value="NZ_JACIGE010000009.1"/>
</dbReference>
<organism evidence="8 9">
    <name type="scientific">Rhodocyclus tenuis</name>
    <name type="common">Rhodospirillum tenue</name>
    <dbReference type="NCBI Taxonomy" id="1066"/>
    <lineage>
        <taxon>Bacteria</taxon>
        <taxon>Pseudomonadati</taxon>
        <taxon>Pseudomonadota</taxon>
        <taxon>Betaproteobacteria</taxon>
        <taxon>Rhodocyclales</taxon>
        <taxon>Rhodocyclaceae</taxon>
        <taxon>Rhodocyclus</taxon>
    </lineage>
</organism>
<keyword evidence="9" id="KW-1185">Reference proteome</keyword>
<dbReference type="FunFam" id="3.30.420.10:FF:000003">
    <property type="entry name" value="Oligoribonuclease"/>
    <property type="match status" value="1"/>
</dbReference>
<feature type="domain" description="Exonuclease" evidence="7">
    <location>
        <begin position="7"/>
        <end position="180"/>
    </location>
</feature>
<dbReference type="NCBIfam" id="NF003765">
    <property type="entry name" value="PRK05359.1"/>
    <property type="match status" value="1"/>
</dbReference>
<dbReference type="Proteomes" id="UP000587070">
    <property type="component" value="Unassembled WGS sequence"/>
</dbReference>
<evidence type="ECO:0000256" key="3">
    <source>
        <dbReference type="ARBA" id="ARBA00022801"/>
    </source>
</evidence>
<dbReference type="InterPro" id="IPR012337">
    <property type="entry name" value="RNaseH-like_sf"/>
</dbReference>
<evidence type="ECO:0000256" key="1">
    <source>
        <dbReference type="ARBA" id="ARBA00009921"/>
    </source>
</evidence>
<proteinExistence type="inferred from homology"/>
<keyword evidence="6" id="KW-0963">Cytoplasm</keyword>
<comment type="function">
    <text evidence="6">3'-to-5' exoribonuclease specific for small oligoribonucleotides.</text>
</comment>
<dbReference type="CDD" id="cd06135">
    <property type="entry name" value="Orn"/>
    <property type="match status" value="1"/>
</dbReference>
<keyword evidence="4 6" id="KW-0269">Exonuclease</keyword>
<dbReference type="PANTHER" id="PTHR11046:SF0">
    <property type="entry name" value="OLIGORIBONUCLEASE, MITOCHONDRIAL"/>
    <property type="match status" value="1"/>
</dbReference>
<keyword evidence="3 6" id="KW-0378">Hydrolase</keyword>
<dbReference type="InterPro" id="IPR013520">
    <property type="entry name" value="Ribonucl_H"/>
</dbReference>
<dbReference type="Pfam" id="PF00929">
    <property type="entry name" value="RNase_T"/>
    <property type="match status" value="1"/>
</dbReference>
<dbReference type="Gene3D" id="3.30.420.10">
    <property type="entry name" value="Ribonuclease H-like superfamily/Ribonuclease H"/>
    <property type="match status" value="1"/>
</dbReference>
<evidence type="ECO:0000256" key="6">
    <source>
        <dbReference type="HAMAP-Rule" id="MF_00045"/>
    </source>
</evidence>
<feature type="active site" evidence="6">
    <location>
        <position position="129"/>
    </location>
</feature>
<dbReference type="HAMAP" id="MF_00045">
    <property type="entry name" value="Oligoribonuclease"/>
    <property type="match status" value="1"/>
</dbReference>
<evidence type="ECO:0000313" key="8">
    <source>
        <dbReference type="EMBL" id="MBB4248097.1"/>
    </source>
</evidence>
<comment type="similarity">
    <text evidence="1 6">Belongs to the oligoribonuclease family.</text>
</comment>
<evidence type="ECO:0000256" key="5">
    <source>
        <dbReference type="ARBA" id="ARBA00070964"/>
    </source>
</evidence>
<dbReference type="GO" id="GO:0006259">
    <property type="term" value="P:DNA metabolic process"/>
    <property type="evidence" value="ECO:0007669"/>
    <property type="project" value="UniProtKB-ARBA"/>
</dbReference>
<dbReference type="SUPFAM" id="SSF53098">
    <property type="entry name" value="Ribonuclease H-like"/>
    <property type="match status" value="1"/>
</dbReference>
<evidence type="ECO:0000256" key="4">
    <source>
        <dbReference type="ARBA" id="ARBA00022839"/>
    </source>
</evidence>
<dbReference type="EMBL" id="JACIGE010000009">
    <property type="protein sequence ID" value="MBB4248097.1"/>
    <property type="molecule type" value="Genomic_DNA"/>
</dbReference>
<comment type="caution">
    <text evidence="8">The sequence shown here is derived from an EMBL/GenBank/DDBJ whole genome shotgun (WGS) entry which is preliminary data.</text>
</comment>
<dbReference type="InterPro" id="IPR036397">
    <property type="entry name" value="RNaseH_sf"/>
</dbReference>
<dbReference type="PANTHER" id="PTHR11046">
    <property type="entry name" value="OLIGORIBONUCLEASE, MITOCHONDRIAL"/>
    <property type="match status" value="1"/>
</dbReference>
<evidence type="ECO:0000259" key="7">
    <source>
        <dbReference type="SMART" id="SM00479"/>
    </source>
</evidence>
<dbReference type="OrthoDB" id="9801329at2"/>
<dbReference type="GO" id="GO:0003676">
    <property type="term" value="F:nucleic acid binding"/>
    <property type="evidence" value="ECO:0007669"/>
    <property type="project" value="InterPro"/>
</dbReference>
<sequence length="181" mass="20764">MAQDANHLVWLDMEMSGLDPERERIIELAMIVTDSNLEVIAESPAWVVHQSDAVLDAMDDWNKKTHGRSGLIERVRASTMDDAAVEAAALAFMAEYVPPRSSPMCGNSIGQDRRFMVRYMPKLEDCFHYRNLDVSTLKELCRRWQPEIYKGFSKQGAHTALADIRESIAELQYYRQHFIRG</sequence>
<evidence type="ECO:0000256" key="2">
    <source>
        <dbReference type="ARBA" id="ARBA00022722"/>
    </source>
</evidence>
<dbReference type="InterPro" id="IPR022894">
    <property type="entry name" value="Oligoribonuclease"/>
</dbReference>
<dbReference type="GO" id="GO:0005737">
    <property type="term" value="C:cytoplasm"/>
    <property type="evidence" value="ECO:0007669"/>
    <property type="project" value="UniProtKB-SubCell"/>
</dbReference>
<name>A0A840G121_RHOTE</name>
<dbReference type="AlphaFoldDB" id="A0A840G121"/>
<keyword evidence="2 6" id="KW-0540">Nuclease</keyword>
<evidence type="ECO:0000313" key="9">
    <source>
        <dbReference type="Proteomes" id="UP000587070"/>
    </source>
</evidence>